<keyword evidence="2" id="KW-0833">Ubl conjugation pathway</keyword>
<dbReference type="PROSITE" id="PS51649">
    <property type="entry name" value="NPH3"/>
    <property type="match status" value="1"/>
</dbReference>
<dbReference type="SUPFAM" id="SSF54695">
    <property type="entry name" value="POZ domain"/>
    <property type="match status" value="1"/>
</dbReference>
<protein>
    <recommendedName>
        <fullName evidence="5">NPH3 domain-containing protein</fullName>
    </recommendedName>
</protein>
<comment type="caution">
    <text evidence="6">The sequence shown here is derived from an EMBL/GenBank/DDBJ whole genome shotgun (WGS) entry which is preliminary data.</text>
</comment>
<reference evidence="6 7" key="1">
    <citation type="journal article" date="2013" name="BMC Genomics">
        <title>The miniature genome of a carnivorous plant Genlisea aurea contains a low number of genes and short non-coding sequences.</title>
        <authorList>
            <person name="Leushkin E.V."/>
            <person name="Sutormin R.A."/>
            <person name="Nabieva E.R."/>
            <person name="Penin A.A."/>
            <person name="Kondrashov A.S."/>
            <person name="Logacheva M.D."/>
        </authorList>
    </citation>
    <scope>NUCLEOTIDE SEQUENCE [LARGE SCALE GENOMIC DNA]</scope>
</reference>
<evidence type="ECO:0000313" key="6">
    <source>
        <dbReference type="EMBL" id="EPS64717.1"/>
    </source>
</evidence>
<dbReference type="PANTHER" id="PTHR32370">
    <property type="entry name" value="OS12G0117600 PROTEIN"/>
    <property type="match status" value="1"/>
</dbReference>
<dbReference type="OrthoDB" id="624345at2759"/>
<organism evidence="6 7">
    <name type="scientific">Genlisea aurea</name>
    <dbReference type="NCBI Taxonomy" id="192259"/>
    <lineage>
        <taxon>Eukaryota</taxon>
        <taxon>Viridiplantae</taxon>
        <taxon>Streptophyta</taxon>
        <taxon>Embryophyta</taxon>
        <taxon>Tracheophyta</taxon>
        <taxon>Spermatophyta</taxon>
        <taxon>Magnoliopsida</taxon>
        <taxon>eudicotyledons</taxon>
        <taxon>Gunneridae</taxon>
        <taxon>Pentapetalae</taxon>
        <taxon>asterids</taxon>
        <taxon>lamiids</taxon>
        <taxon>Lamiales</taxon>
        <taxon>Lentibulariaceae</taxon>
        <taxon>Genlisea</taxon>
    </lineage>
</organism>
<proteinExistence type="inferred from homology"/>
<feature type="coiled-coil region" evidence="4">
    <location>
        <begin position="437"/>
        <end position="471"/>
    </location>
</feature>
<dbReference type="GO" id="GO:0016567">
    <property type="term" value="P:protein ubiquitination"/>
    <property type="evidence" value="ECO:0007669"/>
    <property type="project" value="UniProtKB-UniPathway"/>
</dbReference>
<comment type="similarity">
    <text evidence="3">Belongs to the NPH3 family.</text>
</comment>
<dbReference type="InterPro" id="IPR027356">
    <property type="entry name" value="NPH3_dom"/>
</dbReference>
<comment type="pathway">
    <text evidence="1">Protein modification; protein ubiquitination.</text>
</comment>
<dbReference type="InterPro" id="IPR011333">
    <property type="entry name" value="SKP1/BTB/POZ_sf"/>
</dbReference>
<evidence type="ECO:0000259" key="5">
    <source>
        <dbReference type="PROSITE" id="PS51649"/>
    </source>
</evidence>
<feature type="non-terminal residue" evidence="6">
    <location>
        <position position="1"/>
    </location>
</feature>
<evidence type="ECO:0000313" key="7">
    <source>
        <dbReference type="Proteomes" id="UP000015453"/>
    </source>
</evidence>
<accession>S8DXM5</accession>
<evidence type="ECO:0000256" key="4">
    <source>
        <dbReference type="SAM" id="Coils"/>
    </source>
</evidence>
<keyword evidence="4" id="KW-0175">Coiled coil</keyword>
<dbReference type="EMBL" id="AUSU01004654">
    <property type="protein sequence ID" value="EPS64717.1"/>
    <property type="molecule type" value="Genomic_DNA"/>
</dbReference>
<feature type="domain" description="NPH3" evidence="5">
    <location>
        <begin position="132"/>
        <end position="404"/>
    </location>
</feature>
<evidence type="ECO:0000256" key="2">
    <source>
        <dbReference type="ARBA" id="ARBA00022786"/>
    </source>
</evidence>
<dbReference type="UniPathway" id="UPA00143"/>
<dbReference type="AlphaFoldDB" id="S8DXM5"/>
<feature type="non-terminal residue" evidence="6">
    <location>
        <position position="513"/>
    </location>
</feature>
<sequence length="513" mass="56927">FPLASRSGRIRKRVTELRNSSEKPKIRLADVPGGVESFILAAQFCYGTHFEIGASNVAEICCVSSYLEMSEVYSVNNLSLVSDEHLEIIINKDSESAVEVLRHCADLLPLADELKIVARCIDSVVSEALLSCRFPDGLSLLRIDLFRRVISAMRCRGVKPECIGASLVNYAQKVLAKRSMSQQPKPVFVDSDDGITASHVVETLVGLIPNERCGVPVSFLFGLLRCAAMLGCSDCCRVDIERRIGSRLDEASVDDLLIPSFRHGSGGRETVFDVELVHRLLMNFCHRDDDDDGFSPSQIEFSKVSKLLDSYLSEIASDVNLEIHQFVAIAEALPDHARTSHDVLYRAVDVYLRGHGNLSDSEKRKVCKVINFELLSAEAGSHATQNERLPLQSIVQVLYYEQLRLRDALLLAQGADDDSKSQSWRINSGLGTPRDNYASLRMENRDLKLELARLRMRVNDLEKNHAAAMKRNSKSGGCARVITWLLKTMIVKPPTLFSNTSSSRASTPPSSSR</sequence>
<evidence type="ECO:0000256" key="1">
    <source>
        <dbReference type="ARBA" id="ARBA00004906"/>
    </source>
</evidence>
<dbReference type="Pfam" id="PF03000">
    <property type="entry name" value="NPH3"/>
    <property type="match status" value="1"/>
</dbReference>
<evidence type="ECO:0000256" key="3">
    <source>
        <dbReference type="PROSITE-ProRule" id="PRU00982"/>
    </source>
</evidence>
<dbReference type="Proteomes" id="UP000015453">
    <property type="component" value="Unassembled WGS sequence"/>
</dbReference>
<keyword evidence="7" id="KW-1185">Reference proteome</keyword>
<dbReference type="InterPro" id="IPR043454">
    <property type="entry name" value="NPH3/RPT2-like"/>
</dbReference>
<gene>
    <name evidence="6" type="ORF">M569_10065</name>
</gene>
<name>S8DXM5_9LAMI</name>